<reference evidence="16" key="1">
    <citation type="submission" date="2007-06" db="EMBL/GenBank/DDBJ databases">
        <title>Complete sequence of Marinomonas sp. MWYL1.</title>
        <authorList>
            <consortium name="US DOE Joint Genome Institute"/>
            <person name="Copeland A."/>
            <person name="Lucas S."/>
            <person name="Lapidus A."/>
            <person name="Barry K."/>
            <person name="Glavina del Rio T."/>
            <person name="Dalin E."/>
            <person name="Tice H."/>
            <person name="Pitluck S."/>
            <person name="Kiss H."/>
            <person name="Brettin T."/>
            <person name="Bruce D."/>
            <person name="Detter J.C."/>
            <person name="Han C."/>
            <person name="Schmutz J."/>
            <person name="Larimer F."/>
            <person name="Land M."/>
            <person name="Hauser L."/>
            <person name="Kyrpides N."/>
            <person name="Kim E."/>
            <person name="Johnston A.W.B."/>
            <person name="Todd J.D."/>
            <person name="Rogers R."/>
            <person name="Wexler M."/>
            <person name="Bond P.L."/>
            <person name="Li Y."/>
            <person name="Richardson P."/>
        </authorList>
    </citation>
    <scope>NUCLEOTIDE SEQUENCE [LARGE SCALE GENOMIC DNA]</scope>
    <source>
        <strain evidence="16">MWYL1</strain>
    </source>
</reference>
<evidence type="ECO:0000256" key="13">
    <source>
        <dbReference type="SAM" id="MobiDB-lite"/>
    </source>
</evidence>
<dbReference type="EC" id="5.6.2.1" evidence="3"/>
<dbReference type="FunFam" id="3.40.50.140:FF:000004">
    <property type="entry name" value="DNA topoisomerase 3"/>
    <property type="match status" value="1"/>
</dbReference>
<dbReference type="GO" id="GO:0006310">
    <property type="term" value="P:DNA recombination"/>
    <property type="evidence" value="ECO:0007669"/>
    <property type="project" value="TreeGrafter"/>
</dbReference>
<feature type="compositionally biased region" description="Polar residues" evidence="13">
    <location>
        <begin position="617"/>
        <end position="627"/>
    </location>
</feature>
<dbReference type="Gene3D" id="1.10.460.10">
    <property type="entry name" value="Topoisomerase I, domain 2"/>
    <property type="match status" value="1"/>
</dbReference>
<accession>A6W0F1</accession>
<dbReference type="eggNOG" id="COG0550">
    <property type="taxonomic scope" value="Bacteria"/>
</dbReference>
<evidence type="ECO:0000259" key="15">
    <source>
        <dbReference type="PROSITE" id="PS52039"/>
    </source>
</evidence>
<keyword evidence="5" id="KW-0460">Magnesium</keyword>
<dbReference type="Gene3D" id="1.10.290.10">
    <property type="entry name" value="Topoisomerase I, domain 4"/>
    <property type="match status" value="1"/>
</dbReference>
<comment type="similarity">
    <text evidence="2">Belongs to the type IA topoisomerase family.</text>
</comment>
<dbReference type="GO" id="GO:0003677">
    <property type="term" value="F:DNA binding"/>
    <property type="evidence" value="ECO:0007669"/>
    <property type="project" value="UniProtKB-KW"/>
</dbReference>
<dbReference type="InterPro" id="IPR003602">
    <property type="entry name" value="Topo_IA_DNA-bd_dom"/>
</dbReference>
<dbReference type="GO" id="GO:0043597">
    <property type="term" value="C:cytoplasmic replication fork"/>
    <property type="evidence" value="ECO:0007669"/>
    <property type="project" value="TreeGrafter"/>
</dbReference>
<dbReference type="InterPro" id="IPR003601">
    <property type="entry name" value="Topo_IA_2"/>
</dbReference>
<dbReference type="SMART" id="SM00437">
    <property type="entry name" value="TOP1Ac"/>
    <property type="match status" value="1"/>
</dbReference>
<evidence type="ECO:0000256" key="12">
    <source>
        <dbReference type="ARBA" id="ARBA00032877"/>
    </source>
</evidence>
<dbReference type="Pfam" id="PF01131">
    <property type="entry name" value="Topoisom_bac"/>
    <property type="match status" value="1"/>
</dbReference>
<evidence type="ECO:0000256" key="2">
    <source>
        <dbReference type="ARBA" id="ARBA00009446"/>
    </source>
</evidence>
<dbReference type="PROSITE" id="PS52039">
    <property type="entry name" value="TOPO_IA_2"/>
    <property type="match status" value="1"/>
</dbReference>
<feature type="compositionally biased region" description="Low complexity" evidence="13">
    <location>
        <begin position="650"/>
        <end position="661"/>
    </location>
</feature>
<dbReference type="CDD" id="cd03362">
    <property type="entry name" value="TOPRIM_TopoIA_TopoIII"/>
    <property type="match status" value="1"/>
</dbReference>
<evidence type="ECO:0000256" key="11">
    <source>
        <dbReference type="ARBA" id="ARBA00032235"/>
    </source>
</evidence>
<dbReference type="GO" id="GO:0046872">
    <property type="term" value="F:metal ion binding"/>
    <property type="evidence" value="ECO:0007669"/>
    <property type="project" value="UniProtKB-KW"/>
</dbReference>
<proteinExistence type="inferred from homology"/>
<dbReference type="PANTHER" id="PTHR11390">
    <property type="entry name" value="PROKARYOTIC DNA TOPOISOMERASE"/>
    <property type="match status" value="1"/>
</dbReference>
<dbReference type="HOGENOM" id="CLU_002929_5_2_6"/>
<evidence type="ECO:0000256" key="5">
    <source>
        <dbReference type="ARBA" id="ARBA00022842"/>
    </source>
</evidence>
<dbReference type="InterPro" id="IPR013824">
    <property type="entry name" value="Topo_IA_cen_sub1"/>
</dbReference>
<dbReference type="InterPro" id="IPR005738">
    <property type="entry name" value="TopoIII"/>
</dbReference>
<feature type="domain" description="Toprim" evidence="14">
    <location>
        <begin position="1"/>
        <end position="139"/>
    </location>
</feature>
<dbReference type="Gene3D" id="3.40.50.140">
    <property type="match status" value="1"/>
</dbReference>
<protein>
    <recommendedName>
        <fullName evidence="3">DNA topoisomerase</fullName>
        <ecNumber evidence="3">5.6.2.1</ecNumber>
    </recommendedName>
    <alternativeName>
        <fullName evidence="12">Omega-protein</fullName>
    </alternativeName>
    <alternativeName>
        <fullName evidence="11">Relaxing enzyme</fullName>
    </alternativeName>
    <alternativeName>
        <fullName evidence="9">Swivelase</fullName>
    </alternativeName>
    <alternativeName>
        <fullName evidence="10">Untwisting enzyme</fullName>
    </alternativeName>
</protein>
<evidence type="ECO:0000256" key="7">
    <source>
        <dbReference type="ARBA" id="ARBA00023125"/>
    </source>
</evidence>
<dbReference type="CDD" id="cd00186">
    <property type="entry name" value="TOP1Ac"/>
    <property type="match status" value="1"/>
</dbReference>
<dbReference type="AlphaFoldDB" id="A6W0F1"/>
<keyword evidence="7" id="KW-0238">DNA-binding</keyword>
<evidence type="ECO:0000256" key="3">
    <source>
        <dbReference type="ARBA" id="ARBA00012891"/>
    </source>
</evidence>
<dbReference type="PROSITE" id="PS50880">
    <property type="entry name" value="TOPRIM"/>
    <property type="match status" value="1"/>
</dbReference>
<dbReference type="GO" id="GO:0003917">
    <property type="term" value="F:DNA topoisomerase type I (single strand cut, ATP-independent) activity"/>
    <property type="evidence" value="ECO:0007669"/>
    <property type="project" value="UniProtKB-EC"/>
</dbReference>
<dbReference type="InterPro" id="IPR034144">
    <property type="entry name" value="TOPRIM_TopoIII"/>
</dbReference>
<dbReference type="FunFam" id="1.10.290.10:FF:000004">
    <property type="entry name" value="DNA topoisomerase 3"/>
    <property type="match status" value="1"/>
</dbReference>
<keyword evidence="4" id="KW-0479">Metal-binding</keyword>
<dbReference type="InterPro" id="IPR000380">
    <property type="entry name" value="Topo_IA"/>
</dbReference>
<dbReference type="InterPro" id="IPR023406">
    <property type="entry name" value="Topo_IA_AS"/>
</dbReference>
<dbReference type="SMART" id="SM00436">
    <property type="entry name" value="TOP1Bc"/>
    <property type="match status" value="1"/>
</dbReference>
<evidence type="ECO:0000256" key="6">
    <source>
        <dbReference type="ARBA" id="ARBA00023029"/>
    </source>
</evidence>
<sequence>MILYIAEKPSLARAIAAALPTPQKKEEGCIWLPNGDCVSWCIGHLLEQAEPHQYNPAYKSWNLDHLPIIPTDWQWQEKANTKKQLGILKKLIKKATVLVHAGDPDREGQLLVDEVLHYTKVPAQKLKNTQRLLVNDLTPSAVKKALSNLRLNNEFAALSRSALGRARADWLFGLNLTRAYTIKGRQAGYQGVLSIGRVQTPVLGLVAARDKEREAFVPKDFYQVWASIQTSQGAIFQAKWLPSEACKPYMDEENRVLSLPLAQNVANRITNKPAVVVEANYKQKKQPAPLPYSLSALQIDAAKAFSLSAQQVLDTCQALYERHQIITYPRSDCRYLPTQQHKDASAIIAALARSGTDIQQGAENADASRKSKAWNDKQVTAHHAIIPTTQAHKAASLSKTEALVFNLIARQYLMQFYPEYDYLASYIKLEIEGGLFEAKGNTPLALGWKALLPNKNKSKDPEDENQNELPKLSKNEELCCIQGQVQEKVTTPPAAFTDATLLAAMTGISRFVTDKDIRAILKETDGLGTEATRANIIELLFKRGFLIRQGKQIHASQTGRAFIDCLPMQLVTPDMTAKWESALNSISLGETSYQEFMTNLEGNLNQLLSASRDMPTSALQNLPQPSKSPFAKRKGSTSKRTASTRKATGTKSNSTKTTSSNTRRRSKAPS</sequence>
<evidence type="ECO:0000256" key="4">
    <source>
        <dbReference type="ARBA" id="ARBA00022723"/>
    </source>
</evidence>
<dbReference type="Pfam" id="PF01751">
    <property type="entry name" value="Toprim"/>
    <property type="match status" value="1"/>
</dbReference>
<dbReference type="PRINTS" id="PR00417">
    <property type="entry name" value="PRTPISMRASEI"/>
</dbReference>
<dbReference type="GO" id="GO:0006281">
    <property type="term" value="P:DNA repair"/>
    <property type="evidence" value="ECO:0007669"/>
    <property type="project" value="TreeGrafter"/>
</dbReference>
<organism evidence="16">
    <name type="scientific">Marinomonas sp. (strain MWYL1)</name>
    <dbReference type="NCBI Taxonomy" id="400668"/>
    <lineage>
        <taxon>Bacteria</taxon>
        <taxon>Pseudomonadati</taxon>
        <taxon>Pseudomonadota</taxon>
        <taxon>Gammaproteobacteria</taxon>
        <taxon>Oceanospirillales</taxon>
        <taxon>Oceanospirillaceae</taxon>
        <taxon>Marinomonas</taxon>
    </lineage>
</organism>
<dbReference type="Gene3D" id="2.70.20.10">
    <property type="entry name" value="Topoisomerase I, domain 3"/>
    <property type="match status" value="1"/>
</dbReference>
<dbReference type="InterPro" id="IPR013826">
    <property type="entry name" value="Topo_IA_cen_sub3"/>
</dbReference>
<evidence type="ECO:0000256" key="1">
    <source>
        <dbReference type="ARBA" id="ARBA00000213"/>
    </source>
</evidence>
<feature type="compositionally biased region" description="Polar residues" evidence="13">
    <location>
        <begin position="638"/>
        <end position="649"/>
    </location>
</feature>
<evidence type="ECO:0000259" key="14">
    <source>
        <dbReference type="PROSITE" id="PS50880"/>
    </source>
</evidence>
<feature type="region of interest" description="Disordered" evidence="13">
    <location>
        <begin position="614"/>
        <end position="670"/>
    </location>
</feature>
<dbReference type="STRING" id="400668.Mmwyl1_3275"/>
<evidence type="ECO:0000256" key="8">
    <source>
        <dbReference type="ARBA" id="ARBA00023235"/>
    </source>
</evidence>
<comment type="catalytic activity">
    <reaction evidence="1">
        <text>ATP-independent breakage of single-stranded DNA, followed by passage and rejoining.</text>
        <dbReference type="EC" id="5.6.2.1"/>
    </reaction>
</comment>
<dbReference type="InterPro" id="IPR013825">
    <property type="entry name" value="Topo_IA_cen_sub2"/>
</dbReference>
<dbReference type="NCBIfam" id="TIGR01056">
    <property type="entry name" value="topB"/>
    <property type="match status" value="1"/>
</dbReference>
<dbReference type="PROSITE" id="PS00396">
    <property type="entry name" value="TOPO_IA_1"/>
    <property type="match status" value="1"/>
</dbReference>
<dbReference type="OrthoDB" id="9803554at2"/>
<dbReference type="InterPro" id="IPR023405">
    <property type="entry name" value="Topo_IA_core_domain"/>
</dbReference>
<evidence type="ECO:0000256" key="10">
    <source>
        <dbReference type="ARBA" id="ARBA00031985"/>
    </source>
</evidence>
<feature type="domain" description="Topo IA-type catalytic" evidence="15">
    <location>
        <begin position="155"/>
        <end position="608"/>
    </location>
</feature>
<dbReference type="GO" id="GO:0006265">
    <property type="term" value="P:DNA topological change"/>
    <property type="evidence" value="ECO:0007669"/>
    <property type="project" value="InterPro"/>
</dbReference>
<dbReference type="SMART" id="SM00493">
    <property type="entry name" value="TOPRIM"/>
    <property type="match status" value="1"/>
</dbReference>
<evidence type="ECO:0000313" key="16">
    <source>
        <dbReference type="EMBL" id="ABR72180.1"/>
    </source>
</evidence>
<dbReference type="EMBL" id="CP000749">
    <property type="protein sequence ID" value="ABR72180.1"/>
    <property type="molecule type" value="Genomic_DNA"/>
</dbReference>
<keyword evidence="6" id="KW-0799">Topoisomerase</keyword>
<dbReference type="InterPro" id="IPR013497">
    <property type="entry name" value="Topo_IA_cen"/>
</dbReference>
<dbReference type="SUPFAM" id="SSF56712">
    <property type="entry name" value="Prokaryotic type I DNA topoisomerase"/>
    <property type="match status" value="1"/>
</dbReference>
<evidence type="ECO:0000256" key="9">
    <source>
        <dbReference type="ARBA" id="ARBA00030003"/>
    </source>
</evidence>
<name>A6W0F1_MARMS</name>
<keyword evidence="8 16" id="KW-0413">Isomerase</keyword>
<dbReference type="InterPro" id="IPR006171">
    <property type="entry name" value="TOPRIM_dom"/>
</dbReference>
<dbReference type="NCBIfam" id="NF005829">
    <property type="entry name" value="PRK07726.1"/>
    <property type="match status" value="1"/>
</dbReference>
<dbReference type="PANTHER" id="PTHR11390:SF21">
    <property type="entry name" value="DNA TOPOISOMERASE 3-ALPHA"/>
    <property type="match status" value="1"/>
</dbReference>
<dbReference type="KEGG" id="mmw:Mmwyl1_3275"/>
<gene>
    <name evidence="16" type="ordered locus">Mmwyl1_3275</name>
</gene>